<dbReference type="EMBL" id="MKKU01000354">
    <property type="protein sequence ID" value="RNF14693.1"/>
    <property type="molecule type" value="Genomic_DNA"/>
</dbReference>
<accession>A0A422PAG6</accession>
<evidence type="ECO:0000313" key="3">
    <source>
        <dbReference type="Proteomes" id="UP000284403"/>
    </source>
</evidence>
<proteinExistence type="predicted"/>
<dbReference type="Proteomes" id="UP000284403">
    <property type="component" value="Unassembled WGS sequence"/>
</dbReference>
<comment type="caution">
    <text evidence="2">The sequence shown here is derived from an EMBL/GenBank/DDBJ whole genome shotgun (WGS) entry which is preliminary data.</text>
</comment>
<keyword evidence="3" id="KW-1185">Reference proteome</keyword>
<organism evidence="2 3">
    <name type="scientific">Trypanosoma conorhini</name>
    <dbReference type="NCBI Taxonomy" id="83891"/>
    <lineage>
        <taxon>Eukaryota</taxon>
        <taxon>Discoba</taxon>
        <taxon>Euglenozoa</taxon>
        <taxon>Kinetoplastea</taxon>
        <taxon>Metakinetoplastina</taxon>
        <taxon>Trypanosomatida</taxon>
        <taxon>Trypanosomatidae</taxon>
        <taxon>Trypanosoma</taxon>
    </lineage>
</organism>
<reference evidence="2 3" key="1">
    <citation type="journal article" date="2018" name="BMC Genomics">
        <title>Genomic comparison of Trypanosoma conorhini and Trypanosoma rangeli to Trypanosoma cruzi strains of high and low virulence.</title>
        <authorList>
            <person name="Bradwell K.R."/>
            <person name="Koparde V.N."/>
            <person name="Matveyev A.V."/>
            <person name="Serrano M.G."/>
            <person name="Alves J.M."/>
            <person name="Parikh H."/>
            <person name="Huang B."/>
            <person name="Lee V."/>
            <person name="Espinosa-Alvarez O."/>
            <person name="Ortiz P.A."/>
            <person name="Costa-Martins A.G."/>
            <person name="Teixeira M.M."/>
            <person name="Buck G.A."/>
        </authorList>
    </citation>
    <scope>NUCLEOTIDE SEQUENCE [LARGE SCALE GENOMIC DNA]</scope>
    <source>
        <strain evidence="2 3">025E</strain>
    </source>
</reference>
<evidence type="ECO:0000313" key="2">
    <source>
        <dbReference type="EMBL" id="RNF14693.1"/>
    </source>
</evidence>
<dbReference type="AlphaFoldDB" id="A0A422PAG6"/>
<feature type="region of interest" description="Disordered" evidence="1">
    <location>
        <begin position="168"/>
        <end position="232"/>
    </location>
</feature>
<feature type="compositionally biased region" description="Basic and acidic residues" evidence="1">
    <location>
        <begin position="353"/>
        <end position="364"/>
    </location>
</feature>
<feature type="region of interest" description="Disordered" evidence="1">
    <location>
        <begin position="263"/>
        <end position="370"/>
    </location>
</feature>
<feature type="compositionally biased region" description="Pro residues" evidence="1">
    <location>
        <begin position="269"/>
        <end position="281"/>
    </location>
</feature>
<feature type="region of interest" description="Disordered" evidence="1">
    <location>
        <begin position="1"/>
        <end position="103"/>
    </location>
</feature>
<feature type="compositionally biased region" description="Polar residues" evidence="1">
    <location>
        <begin position="171"/>
        <end position="185"/>
    </location>
</feature>
<evidence type="ECO:0000256" key="1">
    <source>
        <dbReference type="SAM" id="MobiDB-lite"/>
    </source>
</evidence>
<gene>
    <name evidence="2" type="ORF">Tco025E_05765</name>
</gene>
<dbReference type="GeneID" id="40319376"/>
<dbReference type="OrthoDB" id="252431at2759"/>
<name>A0A422PAG6_9TRYP</name>
<dbReference type="RefSeq" id="XP_029227232.1">
    <property type="nucleotide sequence ID" value="XM_029372657.1"/>
</dbReference>
<protein>
    <submittedName>
        <fullName evidence="2">Uncharacterized protein</fullName>
    </submittedName>
</protein>
<feature type="compositionally biased region" description="Basic and acidic residues" evidence="1">
    <location>
        <begin position="213"/>
        <end position="232"/>
    </location>
</feature>
<sequence>MSEGAMLDVVNGELGAGGNNSPVSLNPKLVTHKENVADVAEDEPRSVSAPFAPTPRESIHRGQIQSERRKSGVVASLGGMGRSRSRTASVPAGARPSLSSSNPFAQRYSHVHSVVKDLIEEKITPLEAQHGRPIERQRLQSIAPASTPQFSCIPGSFYSTLHGGSGLVTPRRSSACSLQRSSQNMSRNSPSFRSSPRRVLRRGASGTPRASSVRREQSPEGIKVEPLPKQKASEHAYVLKVVDKLSSARVPYNYVPRCAQKIPERLKYHPPPSPPDTPSPPGSAEMEREISPRRGKTVTPAAAKRSSSRRTPSAGGTPRNEVASKGTRGVDRSKSHAVSDGAPSLTVSASPAGRHEVLTDEARTRSASSTRRLLEAKIRKFEAVNRKKIIDRKPLLGLERVLLFDTEPPRLLK</sequence>